<dbReference type="Proteomes" id="UP000032702">
    <property type="component" value="Unassembled WGS sequence"/>
</dbReference>
<dbReference type="InterPro" id="IPR000131">
    <property type="entry name" value="ATP_synth_F1_gsu"/>
</dbReference>
<evidence type="ECO:0000313" key="11">
    <source>
        <dbReference type="EMBL" id="EAU67631.1"/>
    </source>
</evidence>
<dbReference type="Gene3D" id="3.40.1380.10">
    <property type="match status" value="1"/>
</dbReference>
<reference evidence="11 12" key="1">
    <citation type="submission" date="2006-04" db="EMBL/GenBank/DDBJ databases">
        <authorList>
            <person name="Nierman W.C."/>
        </authorList>
    </citation>
    <scope>NUCLEOTIDE SEQUENCE [LARGE SCALE GENOMIC DNA]</scope>
    <source>
        <strain evidence="11 12">DW4/3-1</strain>
    </source>
</reference>
<evidence type="ECO:0000256" key="9">
    <source>
        <dbReference type="ARBA" id="ARBA00023310"/>
    </source>
</evidence>
<evidence type="ECO:0000256" key="1">
    <source>
        <dbReference type="ARBA" id="ARBA00003456"/>
    </source>
</evidence>
<keyword evidence="9" id="KW-0066">ATP synthesis</keyword>
<gene>
    <name evidence="11" type="primary">atpG</name>
    <name evidence="11" type="ORF">STIAU_0637</name>
</gene>
<dbReference type="EMBL" id="AAMD01000029">
    <property type="protein sequence ID" value="EAU67631.1"/>
    <property type="molecule type" value="Genomic_DNA"/>
</dbReference>
<sequence length="158" mass="17854">MASLRDIRKRIRSVKNTRQITKAMKMVAAAKLRKAQDSIIAARPYAQTLDQIIADLAARSGDQELAHPLLVSRPVKRAEVVLLTSDRGLAGGFNSNVIRRANRFIYENSALERIQLSTVGRKGHDFFRQRGQAIRKDYGGLYQRLNYLAAREMAEELT</sequence>
<keyword evidence="11" id="KW-0378">Hydrolase</keyword>
<evidence type="ECO:0000313" key="12">
    <source>
        <dbReference type="Proteomes" id="UP000032702"/>
    </source>
</evidence>
<dbReference type="GO" id="GO:0009579">
    <property type="term" value="C:thylakoid"/>
    <property type="evidence" value="ECO:0007669"/>
    <property type="project" value="UniProtKB-SubCell"/>
</dbReference>
<keyword evidence="8" id="KW-0139">CF(1)</keyword>
<dbReference type="PANTHER" id="PTHR11693">
    <property type="entry name" value="ATP SYNTHASE GAMMA CHAIN"/>
    <property type="match status" value="1"/>
</dbReference>
<proteinExistence type="inferred from homology"/>
<evidence type="ECO:0000256" key="6">
    <source>
        <dbReference type="ARBA" id="ARBA00023065"/>
    </source>
</evidence>
<keyword evidence="6" id="KW-0406">Ion transport</keyword>
<comment type="similarity">
    <text evidence="3">Belongs to the ATPase gamma chain family.</text>
</comment>
<dbReference type="FunFam" id="1.10.287.80:FF:000003">
    <property type="entry name" value="ATP synthase gamma chain, chloroplastic"/>
    <property type="match status" value="1"/>
</dbReference>
<dbReference type="AlphaFoldDB" id="Q096H1"/>
<accession>Q096H1</accession>
<dbReference type="GO" id="GO:0046933">
    <property type="term" value="F:proton-transporting ATP synthase activity, rotational mechanism"/>
    <property type="evidence" value="ECO:0007669"/>
    <property type="project" value="InterPro"/>
</dbReference>
<evidence type="ECO:0000256" key="8">
    <source>
        <dbReference type="ARBA" id="ARBA00023196"/>
    </source>
</evidence>
<evidence type="ECO:0000256" key="7">
    <source>
        <dbReference type="ARBA" id="ARBA00023136"/>
    </source>
</evidence>
<evidence type="ECO:0000256" key="5">
    <source>
        <dbReference type="ARBA" id="ARBA00022781"/>
    </source>
</evidence>
<keyword evidence="5" id="KW-0375">Hydrogen ion transport</keyword>
<dbReference type="InterPro" id="IPR035968">
    <property type="entry name" value="ATP_synth_F1_ATPase_gsu"/>
</dbReference>
<evidence type="ECO:0000256" key="4">
    <source>
        <dbReference type="ARBA" id="ARBA00022448"/>
    </source>
</evidence>
<organism evidence="11 12">
    <name type="scientific">Stigmatella aurantiaca (strain DW4/3-1)</name>
    <dbReference type="NCBI Taxonomy" id="378806"/>
    <lineage>
        <taxon>Bacteria</taxon>
        <taxon>Pseudomonadati</taxon>
        <taxon>Myxococcota</taxon>
        <taxon>Myxococcia</taxon>
        <taxon>Myxococcales</taxon>
        <taxon>Cystobacterineae</taxon>
        <taxon>Archangiaceae</taxon>
        <taxon>Stigmatella</taxon>
    </lineage>
</organism>
<dbReference type="PATRIC" id="fig|378806.16.peg.6952"/>
<dbReference type="GO" id="GO:0016787">
    <property type="term" value="F:hydrolase activity"/>
    <property type="evidence" value="ECO:0007669"/>
    <property type="project" value="UniProtKB-KW"/>
</dbReference>
<dbReference type="Pfam" id="PF00231">
    <property type="entry name" value="ATP-synt"/>
    <property type="match status" value="1"/>
</dbReference>
<dbReference type="CDD" id="cd12151">
    <property type="entry name" value="F1-ATPase_gamma"/>
    <property type="match status" value="1"/>
</dbReference>
<name>Q096H1_STIAD</name>
<comment type="subcellular location">
    <subcellularLocation>
        <location evidence="2">Membrane</location>
        <topology evidence="2">Peripheral membrane protein</topology>
    </subcellularLocation>
    <subcellularLocation>
        <location evidence="10">Thylakoid</location>
    </subcellularLocation>
</comment>
<evidence type="ECO:0000256" key="2">
    <source>
        <dbReference type="ARBA" id="ARBA00004170"/>
    </source>
</evidence>
<dbReference type="RefSeq" id="WP_002612771.1">
    <property type="nucleotide sequence ID" value="NZ_AAMD01000029.1"/>
</dbReference>
<feature type="non-terminal residue" evidence="11">
    <location>
        <position position="158"/>
    </location>
</feature>
<dbReference type="SUPFAM" id="SSF52943">
    <property type="entry name" value="ATP synthase (F1-ATPase), gamma subunit"/>
    <property type="match status" value="1"/>
</dbReference>
<comment type="function">
    <text evidence="1">Produces ATP from ADP in the presence of a proton gradient across the membrane. The gamma chain is believed to be important in regulating ATPase activity and the flow of protons through the CF(0) complex.</text>
</comment>
<keyword evidence="7" id="KW-0472">Membrane</keyword>
<evidence type="ECO:0000256" key="10">
    <source>
        <dbReference type="ARBA" id="ARBA00060385"/>
    </source>
</evidence>
<dbReference type="PANTHER" id="PTHR11693:SF22">
    <property type="entry name" value="ATP SYNTHASE SUBUNIT GAMMA, MITOCHONDRIAL"/>
    <property type="match status" value="1"/>
</dbReference>
<evidence type="ECO:0000256" key="3">
    <source>
        <dbReference type="ARBA" id="ARBA00007681"/>
    </source>
</evidence>
<keyword evidence="4" id="KW-0813">Transport</keyword>
<protein>
    <submittedName>
        <fullName evidence="11">ATP synthase F1, gamma subunit</fullName>
        <ecNumber evidence="11">3.6.3.14</ecNumber>
    </submittedName>
</protein>
<dbReference type="EC" id="3.6.3.14" evidence="11"/>
<dbReference type="Gene3D" id="1.10.287.80">
    <property type="entry name" value="ATP synthase, gamma subunit, helix hairpin domain"/>
    <property type="match status" value="1"/>
</dbReference>
<dbReference type="GO" id="GO:0045259">
    <property type="term" value="C:proton-transporting ATP synthase complex"/>
    <property type="evidence" value="ECO:0007669"/>
    <property type="project" value="UniProtKB-KW"/>
</dbReference>
<comment type="caution">
    <text evidence="11">The sequence shown here is derived from an EMBL/GenBank/DDBJ whole genome shotgun (WGS) entry which is preliminary data.</text>
</comment>